<evidence type="ECO:0000313" key="2">
    <source>
        <dbReference type="EMBL" id="SVD40877.1"/>
    </source>
</evidence>
<feature type="region of interest" description="Disordered" evidence="1">
    <location>
        <begin position="1"/>
        <end position="22"/>
    </location>
</feature>
<organism evidence="2">
    <name type="scientific">marine metagenome</name>
    <dbReference type="NCBI Taxonomy" id="408172"/>
    <lineage>
        <taxon>unclassified sequences</taxon>
        <taxon>metagenomes</taxon>
        <taxon>ecological metagenomes</taxon>
    </lineage>
</organism>
<reference evidence="2" key="1">
    <citation type="submission" date="2018-05" db="EMBL/GenBank/DDBJ databases">
        <authorList>
            <person name="Lanie J.A."/>
            <person name="Ng W.-L."/>
            <person name="Kazmierczak K.M."/>
            <person name="Andrzejewski T.M."/>
            <person name="Davidsen T.M."/>
            <person name="Wayne K.J."/>
            <person name="Tettelin H."/>
            <person name="Glass J.I."/>
            <person name="Rusch D."/>
            <person name="Podicherti R."/>
            <person name="Tsui H.-C.T."/>
            <person name="Winkler M.E."/>
        </authorList>
    </citation>
    <scope>NUCLEOTIDE SEQUENCE</scope>
</reference>
<dbReference type="EMBL" id="UINC01148787">
    <property type="protein sequence ID" value="SVD40877.1"/>
    <property type="molecule type" value="Genomic_DNA"/>
</dbReference>
<sequence>GLQQTLEKLPAGKTHSIHEPAQ</sequence>
<evidence type="ECO:0000256" key="1">
    <source>
        <dbReference type="SAM" id="MobiDB-lite"/>
    </source>
</evidence>
<proteinExistence type="predicted"/>
<feature type="non-terminal residue" evidence="2">
    <location>
        <position position="1"/>
    </location>
</feature>
<protein>
    <submittedName>
        <fullName evidence="2">Uncharacterized protein</fullName>
    </submittedName>
</protein>
<dbReference type="AlphaFoldDB" id="A0A382V359"/>
<name>A0A382V359_9ZZZZ</name>
<gene>
    <name evidence="2" type="ORF">METZ01_LOCUS393731</name>
</gene>
<accession>A0A382V359</accession>